<dbReference type="SUPFAM" id="SSF54427">
    <property type="entry name" value="NTF2-like"/>
    <property type="match status" value="1"/>
</dbReference>
<proteinExistence type="predicted"/>
<dbReference type="PANTHER" id="PTHR34003">
    <property type="entry name" value="BLL2395 PROTEIN"/>
    <property type="match status" value="1"/>
</dbReference>
<dbReference type="Proteomes" id="UP000559010">
    <property type="component" value="Unassembled WGS sequence"/>
</dbReference>
<feature type="domain" description="SnoaL-like" evidence="1">
    <location>
        <begin position="7"/>
        <end position="115"/>
    </location>
</feature>
<evidence type="ECO:0000313" key="2">
    <source>
        <dbReference type="EMBL" id="NMM49133.1"/>
    </source>
</evidence>
<gene>
    <name evidence="2" type="ORF">HH304_12050</name>
</gene>
<dbReference type="PANTHER" id="PTHR34003:SF2">
    <property type="entry name" value="SNOAL-LIKE DOMAIN-CONTAINING PROTEIN"/>
    <property type="match status" value="1"/>
</dbReference>
<dbReference type="Pfam" id="PF20409">
    <property type="entry name" value="SnoaL_5"/>
    <property type="match status" value="1"/>
</dbReference>
<dbReference type="Gene3D" id="3.10.450.50">
    <property type="match status" value="1"/>
</dbReference>
<reference evidence="2 3" key="1">
    <citation type="submission" date="2020-04" db="EMBL/GenBank/DDBJ databases">
        <title>Flammeovirgaceae bacterium KN852 isolated from deep sea.</title>
        <authorList>
            <person name="Zhang D.-C."/>
        </authorList>
    </citation>
    <scope>NUCLEOTIDE SEQUENCE [LARGE SCALE GENOMIC DNA]</scope>
    <source>
        <strain evidence="2 3">KN852</strain>
    </source>
</reference>
<dbReference type="InterPro" id="IPR046860">
    <property type="entry name" value="SnoaL_5"/>
</dbReference>
<keyword evidence="3" id="KW-1185">Reference proteome</keyword>
<comment type="caution">
    <text evidence="2">The sequence shown here is derived from an EMBL/GenBank/DDBJ whole genome shotgun (WGS) entry which is preliminary data.</text>
</comment>
<organism evidence="2 3">
    <name type="scientific">Marinigracilibium pacificum</name>
    <dbReference type="NCBI Taxonomy" id="2729599"/>
    <lineage>
        <taxon>Bacteria</taxon>
        <taxon>Pseudomonadati</taxon>
        <taxon>Bacteroidota</taxon>
        <taxon>Cytophagia</taxon>
        <taxon>Cytophagales</taxon>
        <taxon>Flammeovirgaceae</taxon>
        <taxon>Marinigracilibium</taxon>
    </lineage>
</organism>
<sequence>MSYLDKATHLYEMINSGQLLDAFEKYYSENIVMQENSEEPRVGKESNREYEKNFLSNIQEFHGAGVGAITSNEDTKTTMVESWMDVTFKGDQRVKLEQVAVQKWDGDQIVNERFYHQ</sequence>
<evidence type="ECO:0000259" key="1">
    <source>
        <dbReference type="Pfam" id="PF20409"/>
    </source>
</evidence>
<dbReference type="RefSeq" id="WP_169681821.1">
    <property type="nucleotide sequence ID" value="NZ_JABBNU010000007.1"/>
</dbReference>
<protein>
    <submittedName>
        <fullName evidence="2">Nuclear transport factor 2 family protein</fullName>
    </submittedName>
</protein>
<evidence type="ECO:0000313" key="3">
    <source>
        <dbReference type="Proteomes" id="UP000559010"/>
    </source>
</evidence>
<dbReference type="EMBL" id="JABBNU010000007">
    <property type="protein sequence ID" value="NMM49133.1"/>
    <property type="molecule type" value="Genomic_DNA"/>
</dbReference>
<dbReference type="AlphaFoldDB" id="A0A848IX79"/>
<dbReference type="InterPro" id="IPR032710">
    <property type="entry name" value="NTF2-like_dom_sf"/>
</dbReference>
<accession>A0A848IX79</accession>
<name>A0A848IX79_9BACT</name>